<protein>
    <recommendedName>
        <fullName evidence="2">histidine kinase</fullName>
        <ecNumber evidence="2">2.7.13.3</ecNumber>
    </recommendedName>
</protein>
<keyword evidence="6" id="KW-0067">ATP-binding</keyword>
<keyword evidence="5" id="KW-0418">Kinase</keyword>
<dbReference type="Proteomes" id="UP000219327">
    <property type="component" value="Unassembled WGS sequence"/>
</dbReference>
<feature type="region of interest" description="Disordered" evidence="8">
    <location>
        <begin position="216"/>
        <end position="247"/>
    </location>
</feature>
<comment type="caution">
    <text evidence="10">The sequence shown here is derived from an EMBL/GenBank/DDBJ whole genome shotgun (WGS) entry which is preliminary data.</text>
</comment>
<dbReference type="InterPro" id="IPR003594">
    <property type="entry name" value="HATPase_dom"/>
</dbReference>
<evidence type="ECO:0000256" key="4">
    <source>
        <dbReference type="ARBA" id="ARBA00022741"/>
    </source>
</evidence>
<evidence type="ECO:0000259" key="9">
    <source>
        <dbReference type="PROSITE" id="PS50109"/>
    </source>
</evidence>
<dbReference type="InterPro" id="IPR005467">
    <property type="entry name" value="His_kinase_dom"/>
</dbReference>
<dbReference type="EC" id="2.7.13.3" evidence="2"/>
<evidence type="ECO:0000313" key="10">
    <source>
        <dbReference type="EMBL" id="PDH38880.1"/>
    </source>
</evidence>
<dbReference type="GO" id="GO:0005524">
    <property type="term" value="F:ATP binding"/>
    <property type="evidence" value="ECO:0007669"/>
    <property type="project" value="UniProtKB-KW"/>
</dbReference>
<evidence type="ECO:0000256" key="2">
    <source>
        <dbReference type="ARBA" id="ARBA00012438"/>
    </source>
</evidence>
<dbReference type="PROSITE" id="PS50109">
    <property type="entry name" value="HIS_KIN"/>
    <property type="match status" value="1"/>
</dbReference>
<dbReference type="Gene3D" id="1.10.287.130">
    <property type="match status" value="1"/>
</dbReference>
<evidence type="ECO:0000256" key="5">
    <source>
        <dbReference type="ARBA" id="ARBA00022777"/>
    </source>
</evidence>
<dbReference type="PANTHER" id="PTHR43065">
    <property type="entry name" value="SENSOR HISTIDINE KINASE"/>
    <property type="match status" value="1"/>
</dbReference>
<evidence type="ECO:0000313" key="11">
    <source>
        <dbReference type="Proteomes" id="UP000219327"/>
    </source>
</evidence>
<dbReference type="SUPFAM" id="SSF55874">
    <property type="entry name" value="ATPase domain of HSP90 chaperone/DNA topoisomerase II/histidine kinase"/>
    <property type="match status" value="1"/>
</dbReference>
<accession>A0A2A5WQR6</accession>
<dbReference type="AlphaFoldDB" id="A0A2A5WQR6"/>
<organism evidence="10 11">
    <name type="scientific">OM182 bacterium MED-G24</name>
    <dbReference type="NCBI Taxonomy" id="1986255"/>
    <lineage>
        <taxon>Bacteria</taxon>
        <taxon>Pseudomonadati</taxon>
        <taxon>Pseudomonadota</taxon>
        <taxon>Gammaproteobacteria</taxon>
        <taxon>OMG group</taxon>
        <taxon>OM182 clade</taxon>
    </lineage>
</organism>
<evidence type="ECO:0000256" key="6">
    <source>
        <dbReference type="ARBA" id="ARBA00022840"/>
    </source>
</evidence>
<evidence type="ECO:0000256" key="1">
    <source>
        <dbReference type="ARBA" id="ARBA00000085"/>
    </source>
</evidence>
<name>A0A2A5WQR6_9GAMM</name>
<dbReference type="Gene3D" id="3.30.565.10">
    <property type="entry name" value="Histidine kinase-like ATPase, C-terminal domain"/>
    <property type="match status" value="1"/>
</dbReference>
<dbReference type="CDD" id="cd00082">
    <property type="entry name" value="HisKA"/>
    <property type="match status" value="1"/>
</dbReference>
<dbReference type="PANTHER" id="PTHR43065:SF46">
    <property type="entry name" value="C4-DICARBOXYLATE TRANSPORT SENSOR PROTEIN DCTB"/>
    <property type="match status" value="1"/>
</dbReference>
<dbReference type="SMART" id="SM00387">
    <property type="entry name" value="HATPase_c"/>
    <property type="match status" value="1"/>
</dbReference>
<keyword evidence="7" id="KW-0902">Two-component regulatory system</keyword>
<evidence type="ECO:0000256" key="3">
    <source>
        <dbReference type="ARBA" id="ARBA00022679"/>
    </source>
</evidence>
<dbReference type="EMBL" id="NTKD01000033">
    <property type="protein sequence ID" value="PDH38880.1"/>
    <property type="molecule type" value="Genomic_DNA"/>
</dbReference>
<gene>
    <name evidence="10" type="ORF">CNE99_06695</name>
</gene>
<dbReference type="SMART" id="SM00388">
    <property type="entry name" value="HisKA"/>
    <property type="match status" value="1"/>
</dbReference>
<keyword evidence="4" id="KW-0547">Nucleotide-binding</keyword>
<dbReference type="InterPro" id="IPR036097">
    <property type="entry name" value="HisK_dim/P_sf"/>
</dbReference>
<sequence>MILEERVQERTRHLKVANAELHRTRSTLIQSERLSALGQMASGVTHDFNNTLAGIMGNTQLMLQHVKDEDSRQRLRAVELAARDGAVNVKRIQEFNRINKTDEMAPTDINDIIAATLEVTSPLRKDLPQREGRTITATPRYGDIPPIMGDPADLREVLTNIVLNAVDAMPEGGDITISSWCTDERVFLGITDPGVGIPSAVLDKLFDPFFSTKGPGNSGLGLRVPPDSRSFRRPGIQQPAYRQNDVV</sequence>
<proteinExistence type="predicted"/>
<dbReference type="SUPFAM" id="SSF47384">
    <property type="entry name" value="Homodimeric domain of signal transducing histidine kinase"/>
    <property type="match status" value="1"/>
</dbReference>
<keyword evidence="3" id="KW-0808">Transferase</keyword>
<feature type="domain" description="Histidine kinase" evidence="9">
    <location>
        <begin position="43"/>
        <end position="224"/>
    </location>
</feature>
<evidence type="ECO:0000256" key="8">
    <source>
        <dbReference type="SAM" id="MobiDB-lite"/>
    </source>
</evidence>
<comment type="catalytic activity">
    <reaction evidence="1">
        <text>ATP + protein L-histidine = ADP + protein N-phospho-L-histidine.</text>
        <dbReference type="EC" id="2.7.13.3"/>
    </reaction>
</comment>
<dbReference type="Pfam" id="PF02518">
    <property type="entry name" value="HATPase_c"/>
    <property type="match status" value="1"/>
</dbReference>
<reference evidence="10 11" key="1">
    <citation type="submission" date="2017-08" db="EMBL/GenBank/DDBJ databases">
        <title>Fine stratification of microbial communities through a metagenomic profile of the photic zone.</title>
        <authorList>
            <person name="Haro-Moreno J.M."/>
            <person name="Lopez-Perez M."/>
            <person name="De La Torre J."/>
            <person name="Picazo A."/>
            <person name="Camacho A."/>
            <person name="Rodriguez-Valera F."/>
        </authorList>
    </citation>
    <scope>NUCLEOTIDE SEQUENCE [LARGE SCALE GENOMIC DNA]</scope>
    <source>
        <strain evidence="10">MED-G24</strain>
    </source>
</reference>
<dbReference type="InterPro" id="IPR036890">
    <property type="entry name" value="HATPase_C_sf"/>
</dbReference>
<evidence type="ECO:0000256" key="7">
    <source>
        <dbReference type="ARBA" id="ARBA00023012"/>
    </source>
</evidence>
<dbReference type="InterPro" id="IPR003661">
    <property type="entry name" value="HisK_dim/P_dom"/>
</dbReference>
<dbReference type="GO" id="GO:0000155">
    <property type="term" value="F:phosphorelay sensor kinase activity"/>
    <property type="evidence" value="ECO:0007669"/>
    <property type="project" value="InterPro"/>
</dbReference>